<dbReference type="PANTHER" id="PTHR19871:SF38">
    <property type="entry name" value="PROTEIN QUI-1"/>
    <property type="match status" value="1"/>
</dbReference>
<evidence type="ECO:0000313" key="4">
    <source>
        <dbReference type="EMBL" id="VDM92330.1"/>
    </source>
</evidence>
<protein>
    <recommendedName>
        <fullName evidence="3">NWD1/2-like winged helix-turn-helix domain-containing protein</fullName>
    </recommendedName>
</protein>
<dbReference type="InterPro" id="IPR057588">
    <property type="entry name" value="NWD1/2-like_WH"/>
</dbReference>
<name>A0A3P7KFP3_LITSI</name>
<dbReference type="InterPro" id="IPR027417">
    <property type="entry name" value="P-loop_NTPase"/>
</dbReference>
<accession>A0A3P7KFP3</accession>
<feature type="domain" description="NWD1/2-like winged helix-turn-helix" evidence="3">
    <location>
        <begin position="545"/>
        <end position="667"/>
    </location>
</feature>
<dbReference type="EMBL" id="UYRX01001886">
    <property type="protein sequence ID" value="VDM92330.1"/>
    <property type="molecule type" value="Genomic_DNA"/>
</dbReference>
<proteinExistence type="predicted"/>
<dbReference type="STRING" id="42156.A0A3P7KFP3"/>
<keyword evidence="2" id="KW-0677">Repeat</keyword>
<dbReference type="Pfam" id="PF25469">
    <property type="entry name" value="WHD_NWD1"/>
    <property type="match status" value="1"/>
</dbReference>
<feature type="non-terminal residue" evidence="4">
    <location>
        <position position="806"/>
    </location>
</feature>
<dbReference type="PANTHER" id="PTHR19871">
    <property type="entry name" value="BETA TRANSDUCIN-RELATED PROTEIN"/>
    <property type="match status" value="1"/>
</dbReference>
<gene>
    <name evidence="4" type="ORF">NLS_LOCUS9743</name>
</gene>
<evidence type="ECO:0000259" key="3">
    <source>
        <dbReference type="Pfam" id="PF25469"/>
    </source>
</evidence>
<organism evidence="4 5">
    <name type="scientific">Litomosoides sigmodontis</name>
    <name type="common">Filarial nematode worm</name>
    <dbReference type="NCBI Taxonomy" id="42156"/>
    <lineage>
        <taxon>Eukaryota</taxon>
        <taxon>Metazoa</taxon>
        <taxon>Ecdysozoa</taxon>
        <taxon>Nematoda</taxon>
        <taxon>Chromadorea</taxon>
        <taxon>Rhabditida</taxon>
        <taxon>Spirurina</taxon>
        <taxon>Spiruromorpha</taxon>
        <taxon>Filarioidea</taxon>
        <taxon>Onchocercidae</taxon>
        <taxon>Litomosoides</taxon>
    </lineage>
</organism>
<dbReference type="SUPFAM" id="SSF52540">
    <property type="entry name" value="P-loop containing nucleoside triphosphate hydrolases"/>
    <property type="match status" value="1"/>
</dbReference>
<dbReference type="Gene3D" id="3.40.50.300">
    <property type="entry name" value="P-loop containing nucleotide triphosphate hydrolases"/>
    <property type="match status" value="1"/>
</dbReference>
<reference evidence="4 5" key="1">
    <citation type="submission" date="2018-08" db="EMBL/GenBank/DDBJ databases">
        <authorList>
            <person name="Laetsch R D."/>
            <person name="Stevens L."/>
            <person name="Kumar S."/>
            <person name="Blaxter L. M."/>
        </authorList>
    </citation>
    <scope>NUCLEOTIDE SEQUENCE [LARGE SCALE GENOMIC DNA]</scope>
</reference>
<keyword evidence="5" id="KW-1185">Reference proteome</keyword>
<keyword evidence="1" id="KW-0853">WD repeat</keyword>
<evidence type="ECO:0000256" key="2">
    <source>
        <dbReference type="ARBA" id="ARBA00022737"/>
    </source>
</evidence>
<dbReference type="AlphaFoldDB" id="A0A3P7KFP3"/>
<evidence type="ECO:0000256" key="1">
    <source>
        <dbReference type="ARBA" id="ARBA00022574"/>
    </source>
</evidence>
<dbReference type="OrthoDB" id="5831558at2759"/>
<dbReference type="Proteomes" id="UP000277928">
    <property type="component" value="Unassembled WGS sequence"/>
</dbReference>
<sequence length="806" mass="92518">MFRLNAAAEGSYTHPNDIGDRKFQQPKYSSKILQQARIIFFFPSLKEFEREYKALVKDVAIDVQHYALQIGVDVEFVEPVTDSLDMETFQAMLNVLSKNTSYLVCFLGDRYGKCILPKKISIEKFEAIQAAFSETSNELELFHQYYKQCEEIESTDYRLLDGPINLTTRNALTSILQLAVEKIAQNENNGEQQQQSEDLHQNLFPSAAEQITQLALIQPNKVLFCLRSANADMQSTNETESERRREKIEALKKIVLLSDATIISLNMESDESAKDKSQRIGQRSDNYIKRFIKQVTDQLQNFVSTLSLPPMPSIEAHTLAKAENDIHHAFAERQLPEKWLFRERIDKMLDVWMSESEGYFHIIGSETSGKTVLLCRLHDMLIKSGRSVIIRFINLTSESEYAHELWHGICMTLCTLTGQNTEPLIRSCHLSSTLAILKSLLKKLNRPVFVLIDDANMIKYGRIMSNLDQQFRKCLANLVLICTANRPIKIPFMFQQSVLFELPDFTTAEIMQYVNLNVEENALNKQQMVEIQNIIEANNNNIIIAQLLLKQISDGSDYPFVRNIDDHFSHAENDNGILFVRTFAQLLIVTPHGLTTLEILDALTMSGELVGEITANSSLSLRLHSIIDKLGSLIVEFVHGNRLVYKWSHLFVVNIARRRYLTNQRELIKAHGLIAHLFADDVHNTHSICSLLPSPNEIPTFPRPLKQDDGTVNIRKVHNLWYHLLYTGNMDDLKKYALCHFEYVEACVRACGIFQLLSIYEECCMQVLHYDIQVLFQQVIFPSLNTIIRDRDQLAAELINRLQYTQ</sequence>
<dbReference type="InterPro" id="IPR052752">
    <property type="entry name" value="NACHT-WD_repeat"/>
</dbReference>
<evidence type="ECO:0000313" key="5">
    <source>
        <dbReference type="Proteomes" id="UP000277928"/>
    </source>
</evidence>